<evidence type="ECO:0000313" key="8">
    <source>
        <dbReference type="Proteomes" id="UP000005439"/>
    </source>
</evidence>
<keyword evidence="2" id="KW-0815">Transposition</keyword>
<keyword evidence="8" id="KW-1185">Reference proteome</keyword>
<dbReference type="NCBIfam" id="NF033546">
    <property type="entry name" value="transpos_IS21"/>
    <property type="match status" value="1"/>
</dbReference>
<dbReference type="GO" id="GO:0015074">
    <property type="term" value="P:DNA integration"/>
    <property type="evidence" value="ECO:0007669"/>
    <property type="project" value="InterPro"/>
</dbReference>
<dbReference type="STRING" id="679936.Sulac_3092"/>
<dbReference type="PATRIC" id="fig|679936.5.peg.3195"/>
<dbReference type="GO" id="GO:0032196">
    <property type="term" value="P:transposition"/>
    <property type="evidence" value="ECO:0007669"/>
    <property type="project" value="UniProtKB-KW"/>
</dbReference>
<evidence type="ECO:0000256" key="2">
    <source>
        <dbReference type="ARBA" id="ARBA00022578"/>
    </source>
</evidence>
<dbReference type="PROSITE" id="PS50531">
    <property type="entry name" value="HTH_IS21"/>
    <property type="match status" value="1"/>
</dbReference>
<keyword evidence="4" id="KW-0233">DNA recombination</keyword>
<dbReference type="InterPro" id="IPR009057">
    <property type="entry name" value="Homeodomain-like_sf"/>
</dbReference>
<comment type="similarity">
    <text evidence="1">Belongs to the transposase IS21/IS408/IS1162 family.</text>
</comment>
<organism evidence="7 8">
    <name type="scientific">Sulfobacillus acidophilus (strain ATCC 700253 / DSM 10332 / NAL)</name>
    <dbReference type="NCBI Taxonomy" id="679936"/>
    <lineage>
        <taxon>Bacteria</taxon>
        <taxon>Bacillati</taxon>
        <taxon>Bacillota</taxon>
        <taxon>Clostridia</taxon>
        <taxon>Eubacteriales</taxon>
        <taxon>Clostridiales Family XVII. Incertae Sedis</taxon>
        <taxon>Sulfobacillus</taxon>
    </lineage>
</organism>
<evidence type="ECO:0000259" key="6">
    <source>
        <dbReference type="PROSITE" id="PS50994"/>
    </source>
</evidence>
<reference evidence="7 8" key="2">
    <citation type="journal article" date="2012" name="Stand. Genomic Sci.">
        <title>Complete genome sequence of the moderately thermophilic mineral-sulfide-oxidizing firmicute Sulfobacillus acidophilus type strain (NAL(T)).</title>
        <authorList>
            <person name="Anderson I."/>
            <person name="Chertkov O."/>
            <person name="Chen A."/>
            <person name="Saunders E."/>
            <person name="Lapidus A."/>
            <person name="Nolan M."/>
            <person name="Lucas S."/>
            <person name="Hammon N."/>
            <person name="Deshpande S."/>
            <person name="Cheng J.F."/>
            <person name="Han C."/>
            <person name="Tapia R."/>
            <person name="Goodwin L.A."/>
            <person name="Pitluck S."/>
            <person name="Liolios K."/>
            <person name="Pagani I."/>
            <person name="Ivanova N."/>
            <person name="Mikhailova N."/>
            <person name="Pati A."/>
            <person name="Palaniappan K."/>
            <person name="Land M."/>
            <person name="Pan C."/>
            <person name="Rohde M."/>
            <person name="Pukall R."/>
            <person name="Goker M."/>
            <person name="Detter J.C."/>
            <person name="Woyke T."/>
            <person name="Bristow J."/>
            <person name="Eisen J.A."/>
            <person name="Markowitz V."/>
            <person name="Hugenholtz P."/>
            <person name="Kyrpides N.C."/>
            <person name="Klenk H.P."/>
            <person name="Mavromatis K."/>
        </authorList>
    </citation>
    <scope>NUCLEOTIDE SEQUENCE [LARGE SCALE GENOMIC DNA]</scope>
    <source>
        <strain evidence="8">ATCC 700253 / DSM 10332 / NAL</strain>
    </source>
</reference>
<dbReference type="AlphaFoldDB" id="G8U0Z9"/>
<feature type="domain" description="HTH IS21-type" evidence="5">
    <location>
        <begin position="5"/>
        <end position="68"/>
    </location>
</feature>
<dbReference type="PROSITE" id="PS50994">
    <property type="entry name" value="INTEGRASE"/>
    <property type="match status" value="1"/>
</dbReference>
<dbReference type="GO" id="GO:0006310">
    <property type="term" value="P:DNA recombination"/>
    <property type="evidence" value="ECO:0007669"/>
    <property type="project" value="UniProtKB-KW"/>
</dbReference>
<dbReference type="InterPro" id="IPR001584">
    <property type="entry name" value="Integrase_cat-core"/>
</dbReference>
<evidence type="ECO:0000313" key="7">
    <source>
        <dbReference type="EMBL" id="AEW06544.1"/>
    </source>
</evidence>
<dbReference type="HOGENOM" id="CLU_020626_2_4_9"/>
<dbReference type="KEGG" id="sap:Sulac_3092"/>
<evidence type="ECO:0000259" key="5">
    <source>
        <dbReference type="PROSITE" id="PS50531"/>
    </source>
</evidence>
<dbReference type="GO" id="GO:0003677">
    <property type="term" value="F:DNA binding"/>
    <property type="evidence" value="ECO:0007669"/>
    <property type="project" value="UniProtKB-KW"/>
</dbReference>
<dbReference type="InterPro" id="IPR017894">
    <property type="entry name" value="HTH_IS21_transposase_type"/>
</dbReference>
<accession>G8U0Z9</accession>
<dbReference type="SUPFAM" id="SSF46689">
    <property type="entry name" value="Homeodomain-like"/>
    <property type="match status" value="1"/>
</dbReference>
<dbReference type="PANTHER" id="PTHR35004">
    <property type="entry name" value="TRANSPOSASE RV3428C-RELATED"/>
    <property type="match status" value="1"/>
</dbReference>
<evidence type="ECO:0000256" key="1">
    <source>
        <dbReference type="ARBA" id="ARBA00009277"/>
    </source>
</evidence>
<feature type="domain" description="Integrase catalytic" evidence="6">
    <location>
        <begin position="112"/>
        <end position="249"/>
    </location>
</feature>
<evidence type="ECO:0000256" key="4">
    <source>
        <dbReference type="ARBA" id="ARBA00023172"/>
    </source>
</evidence>
<proteinExistence type="inferred from homology"/>
<protein>
    <submittedName>
        <fullName evidence="7">Integrase catalytic region</fullName>
    </submittedName>
</protein>
<keyword evidence="3" id="KW-0238">DNA-binding</keyword>
<name>G8U0Z9_SULAD</name>
<gene>
    <name evidence="7" type="ordered locus">Sulac_3092</name>
</gene>
<sequence>MKNMKEIERMVTMFAEGYAIAAIAATLHVDRKTVRKYVYQEDFSEPFPTRTGRKSPLDPFKPTIQAWLAEDARVRYKQRHTAERVYQRLQDEYGDRFTCSYSTVQRYIKQLRAERPAQSTGTLELEWHPGTAQVDFGTADVYWQPGDTLVHAVKYLVVSFPFSNAALWQYFPGETAECVVHGLQAIWQQIGGVPSRVVFDNATGIGRRIGEVIRYADLFERFKVHYGFDATFCNPDAGHEKGYGKRAIM</sequence>
<dbReference type="EMBL" id="CP003179">
    <property type="protein sequence ID" value="AEW06544.1"/>
    <property type="molecule type" value="Genomic_DNA"/>
</dbReference>
<dbReference type="Proteomes" id="UP000005439">
    <property type="component" value="Chromosome"/>
</dbReference>
<evidence type="ECO:0000256" key="3">
    <source>
        <dbReference type="ARBA" id="ARBA00023125"/>
    </source>
</evidence>
<reference evidence="8" key="1">
    <citation type="submission" date="2011-12" db="EMBL/GenBank/DDBJ databases">
        <title>The complete genome of chromosome of Sulfobacillus acidophilus DSM 10332.</title>
        <authorList>
            <person name="Lucas S."/>
            <person name="Han J."/>
            <person name="Lapidus A."/>
            <person name="Bruce D."/>
            <person name="Goodwin L."/>
            <person name="Pitluck S."/>
            <person name="Peters L."/>
            <person name="Kyrpides N."/>
            <person name="Mavromatis K."/>
            <person name="Ivanova N."/>
            <person name="Mikhailova N."/>
            <person name="Chertkov O."/>
            <person name="Saunders E."/>
            <person name="Detter J.C."/>
            <person name="Tapia R."/>
            <person name="Han C."/>
            <person name="Land M."/>
            <person name="Hauser L."/>
            <person name="Markowitz V."/>
            <person name="Cheng J.-F."/>
            <person name="Hugenholtz P."/>
            <person name="Woyke T."/>
            <person name="Wu D."/>
            <person name="Pukall R."/>
            <person name="Gehrich-Schroeter G."/>
            <person name="Schneider S."/>
            <person name="Klenk H.-P."/>
            <person name="Eisen J.A."/>
        </authorList>
    </citation>
    <scope>NUCLEOTIDE SEQUENCE [LARGE SCALE GENOMIC DNA]</scope>
    <source>
        <strain evidence="8">ATCC 700253 / DSM 10332 / NAL</strain>
    </source>
</reference>